<evidence type="ECO:0000256" key="5">
    <source>
        <dbReference type="ARBA" id="ARBA00023136"/>
    </source>
</evidence>
<comment type="caution">
    <text evidence="7">The sequence shown here is derived from an EMBL/GenBank/DDBJ whole genome shotgun (WGS) entry which is preliminary data.</text>
</comment>
<feature type="transmembrane region" description="Helical" evidence="6">
    <location>
        <begin position="98"/>
        <end position="118"/>
    </location>
</feature>
<dbReference type="GO" id="GO:0005886">
    <property type="term" value="C:plasma membrane"/>
    <property type="evidence" value="ECO:0007669"/>
    <property type="project" value="UniProtKB-SubCell"/>
</dbReference>
<feature type="transmembrane region" description="Helical" evidence="6">
    <location>
        <begin position="390"/>
        <end position="407"/>
    </location>
</feature>
<evidence type="ECO:0000256" key="6">
    <source>
        <dbReference type="SAM" id="Phobius"/>
    </source>
</evidence>
<dbReference type="RefSeq" id="WP_171369485.1">
    <property type="nucleotide sequence ID" value="NZ_VTXW01000046.1"/>
</dbReference>
<feature type="transmembrane region" description="Helical" evidence="6">
    <location>
        <begin position="124"/>
        <end position="144"/>
    </location>
</feature>
<evidence type="ECO:0000313" key="7">
    <source>
        <dbReference type="EMBL" id="NOH36351.1"/>
    </source>
</evidence>
<protein>
    <submittedName>
        <fullName evidence="7">Oligosaccharide flippase family protein</fullName>
    </submittedName>
</protein>
<feature type="transmembrane region" description="Helical" evidence="6">
    <location>
        <begin position="364"/>
        <end position="384"/>
    </location>
</feature>
<keyword evidence="5 6" id="KW-0472">Membrane</keyword>
<dbReference type="AlphaFoldDB" id="A0A7Y3YTX0"/>
<dbReference type="EMBL" id="VTXW01000046">
    <property type="protein sequence ID" value="NOH36351.1"/>
    <property type="molecule type" value="Genomic_DNA"/>
</dbReference>
<feature type="transmembrane region" description="Helical" evidence="6">
    <location>
        <begin position="332"/>
        <end position="352"/>
    </location>
</feature>
<feature type="transmembrane region" description="Helical" evidence="6">
    <location>
        <begin position="153"/>
        <end position="173"/>
    </location>
</feature>
<keyword evidence="3 6" id="KW-0812">Transmembrane</keyword>
<dbReference type="PANTHER" id="PTHR30250:SF11">
    <property type="entry name" value="O-ANTIGEN TRANSPORTER-RELATED"/>
    <property type="match status" value="1"/>
</dbReference>
<accession>A0A7Y3YTX0</accession>
<reference evidence="7 8" key="1">
    <citation type="submission" date="2019-09" db="EMBL/GenBank/DDBJ databases">
        <title>Draft genome sequencing and comparative genomics of hatchery-associated Vibrios.</title>
        <authorList>
            <person name="Kehlet-Delgado H."/>
            <person name="Mueller R.S."/>
        </authorList>
    </citation>
    <scope>NUCLEOTIDE SEQUENCE [LARGE SCALE GENOMIC DNA]</scope>
    <source>
        <strain evidence="7 8">00-90-10</strain>
    </source>
</reference>
<organism evidence="7 8">
    <name type="scientific">Vibrio chagasii</name>
    <dbReference type="NCBI Taxonomy" id="170679"/>
    <lineage>
        <taxon>Bacteria</taxon>
        <taxon>Pseudomonadati</taxon>
        <taxon>Pseudomonadota</taxon>
        <taxon>Gammaproteobacteria</taxon>
        <taxon>Vibrionales</taxon>
        <taxon>Vibrionaceae</taxon>
        <taxon>Vibrio</taxon>
    </lineage>
</organism>
<comment type="subcellular location">
    <subcellularLocation>
        <location evidence="1">Cell membrane</location>
        <topology evidence="1">Multi-pass membrane protein</topology>
    </subcellularLocation>
</comment>
<dbReference type="Pfam" id="PF01943">
    <property type="entry name" value="Polysacc_synt"/>
    <property type="match status" value="1"/>
</dbReference>
<evidence type="ECO:0000256" key="2">
    <source>
        <dbReference type="ARBA" id="ARBA00022475"/>
    </source>
</evidence>
<evidence type="ECO:0000256" key="1">
    <source>
        <dbReference type="ARBA" id="ARBA00004651"/>
    </source>
</evidence>
<proteinExistence type="predicted"/>
<evidence type="ECO:0000256" key="4">
    <source>
        <dbReference type="ARBA" id="ARBA00022989"/>
    </source>
</evidence>
<name>A0A7Y3YTX0_9VIBR</name>
<keyword evidence="2" id="KW-1003">Cell membrane</keyword>
<sequence>MSFQYEKLSDKSKYSSRIKNGIAGLTLLKAIDYIVPLAVIPFIVEIFGLEFYGNYVYIQSLVIFFAFISDFSLNVVGVQNIAKRKKRQYIDSYITSIFLFKIISSTLTFFIVIVTFNYIVNDAYLFYCGLLIYIGLIFQNSWYYQAKEKYKPVVIFSFIGRFSCFILLALTVSNDQDYYILYLLLGLMYFIPGLLSLTYILFDHSFCKPKFRYVNHIVKDGWYVFQYRVINASFLPFNNQIIITMVDATVLGIYNITMKGLSALVNFSTPITLSLQPILSELYVTNRTEMMTVFKKSEIRLLSISFALSLMLSVVLFIYFNYYWDGDFSLDYIVLVVTLSLTLIPHCCNSLYSQVLTLSGQARYVRNVISVGMFISIFFLPISLWLVPEYGSGIINAILYFCILYFLDKKLRSLF</sequence>
<feature type="transmembrane region" description="Helical" evidence="6">
    <location>
        <begin position="21"/>
        <end position="44"/>
    </location>
</feature>
<feature type="transmembrane region" description="Helical" evidence="6">
    <location>
        <begin position="299"/>
        <end position="320"/>
    </location>
</feature>
<feature type="transmembrane region" description="Helical" evidence="6">
    <location>
        <begin position="56"/>
        <end position="77"/>
    </location>
</feature>
<evidence type="ECO:0000256" key="3">
    <source>
        <dbReference type="ARBA" id="ARBA00022692"/>
    </source>
</evidence>
<dbReference type="InterPro" id="IPR050833">
    <property type="entry name" value="Poly_Biosynth_Transport"/>
</dbReference>
<evidence type="ECO:0000313" key="8">
    <source>
        <dbReference type="Proteomes" id="UP000525336"/>
    </source>
</evidence>
<gene>
    <name evidence="7" type="ORF">F0245_23920</name>
</gene>
<dbReference type="InterPro" id="IPR002797">
    <property type="entry name" value="Polysacc_synth"/>
</dbReference>
<dbReference type="PANTHER" id="PTHR30250">
    <property type="entry name" value="PST FAMILY PREDICTED COLANIC ACID TRANSPORTER"/>
    <property type="match status" value="1"/>
</dbReference>
<keyword evidence="4 6" id="KW-1133">Transmembrane helix</keyword>
<feature type="transmembrane region" description="Helical" evidence="6">
    <location>
        <begin position="179"/>
        <end position="202"/>
    </location>
</feature>
<dbReference type="Proteomes" id="UP000525336">
    <property type="component" value="Unassembled WGS sequence"/>
</dbReference>